<dbReference type="PANTHER" id="PTHR31307:SF63">
    <property type="entry name" value="MYB_SANT-LIKE DNA-BINDING DOMAIN-CONTAINING PROTEIN"/>
    <property type="match status" value="1"/>
</dbReference>
<feature type="compositionally biased region" description="Basic residues" evidence="1">
    <location>
        <begin position="238"/>
        <end position="255"/>
    </location>
</feature>
<dbReference type="AlphaFoldDB" id="A0ABD3IGT8"/>
<sequence>MASGLPQAPATGVVPVGVAGGGTIAVGEALRFKDLVTGETGAGGVKGAAEWTDIAVATFLDCFAEKYAAVKHKNLRGKDWKEVVDNLNKRCVPEVGPYFEYKQCRNKLDGLKKRFRQEKESLNANSQPSKWQWFSRMCELKGKRASRINSSAVVGPGVGCAGGILGVGNVQGVVPGFVGIAGPLERSELDLSEGGDNLSDSKEQGTDGLPGGDAGDLADGGGTAFCSQNEADTASPRSKPRVGVGKKKRKRRNHLHTPMAPELLPVGPNNQILLWSGDTPQKKPSATDRTYKLKIKRVGEEDFDDLFHLTGDTVQDLIDSFKSVYWEEESTQVRVQLKDKASDAWVTVAPSVALSQYGTEAQIIIKPNSNRVLGYPPIPLNGQLPLPGV</sequence>
<feature type="compositionally biased region" description="Gly residues" evidence="1">
    <location>
        <begin position="208"/>
        <end position="223"/>
    </location>
</feature>
<dbReference type="Proteomes" id="UP001633002">
    <property type="component" value="Unassembled WGS sequence"/>
</dbReference>
<feature type="region of interest" description="Disordered" evidence="1">
    <location>
        <begin position="188"/>
        <end position="263"/>
    </location>
</feature>
<evidence type="ECO:0000259" key="2">
    <source>
        <dbReference type="Pfam" id="PF13837"/>
    </source>
</evidence>
<gene>
    <name evidence="3" type="ORF">R1sor_019672</name>
</gene>
<evidence type="ECO:0000256" key="1">
    <source>
        <dbReference type="SAM" id="MobiDB-lite"/>
    </source>
</evidence>
<feature type="domain" description="Myb/SANT-like DNA-binding" evidence="2">
    <location>
        <begin position="50"/>
        <end position="140"/>
    </location>
</feature>
<comment type="caution">
    <text evidence="3">The sequence shown here is derived from an EMBL/GenBank/DDBJ whole genome shotgun (WGS) entry which is preliminary data.</text>
</comment>
<name>A0ABD3IGT8_9MARC</name>
<protein>
    <recommendedName>
        <fullName evidence="2">Myb/SANT-like DNA-binding domain-containing protein</fullName>
    </recommendedName>
</protein>
<dbReference type="PANTHER" id="PTHR31307">
    <property type="entry name" value="TRIHELIX TRANSCRIPTION FACTOR ASIL2"/>
    <property type="match status" value="1"/>
</dbReference>
<proteinExistence type="predicted"/>
<dbReference type="Pfam" id="PF13837">
    <property type="entry name" value="Myb_DNA-bind_4"/>
    <property type="match status" value="1"/>
</dbReference>
<feature type="compositionally biased region" description="Polar residues" evidence="1">
    <location>
        <begin position="225"/>
        <end position="236"/>
    </location>
</feature>
<evidence type="ECO:0000313" key="4">
    <source>
        <dbReference type="Proteomes" id="UP001633002"/>
    </source>
</evidence>
<keyword evidence="4" id="KW-1185">Reference proteome</keyword>
<evidence type="ECO:0000313" key="3">
    <source>
        <dbReference type="EMBL" id="KAL3701650.1"/>
    </source>
</evidence>
<organism evidence="3 4">
    <name type="scientific">Riccia sorocarpa</name>
    <dbReference type="NCBI Taxonomy" id="122646"/>
    <lineage>
        <taxon>Eukaryota</taxon>
        <taxon>Viridiplantae</taxon>
        <taxon>Streptophyta</taxon>
        <taxon>Embryophyta</taxon>
        <taxon>Marchantiophyta</taxon>
        <taxon>Marchantiopsida</taxon>
        <taxon>Marchantiidae</taxon>
        <taxon>Marchantiales</taxon>
        <taxon>Ricciaceae</taxon>
        <taxon>Riccia</taxon>
    </lineage>
</organism>
<accession>A0ABD3IGT8</accession>
<dbReference type="EMBL" id="JBJQOH010000001">
    <property type="protein sequence ID" value="KAL3701650.1"/>
    <property type="molecule type" value="Genomic_DNA"/>
</dbReference>
<dbReference type="InterPro" id="IPR044823">
    <property type="entry name" value="ASIL1/2-like"/>
</dbReference>
<reference evidence="3 4" key="1">
    <citation type="submission" date="2024-09" db="EMBL/GenBank/DDBJ databases">
        <title>Chromosome-scale assembly of Riccia sorocarpa.</title>
        <authorList>
            <person name="Paukszto L."/>
        </authorList>
    </citation>
    <scope>NUCLEOTIDE SEQUENCE [LARGE SCALE GENOMIC DNA]</scope>
    <source>
        <strain evidence="3">LP-2024</strain>
        <tissue evidence="3">Aerial parts of the thallus</tissue>
    </source>
</reference>
<dbReference type="InterPro" id="IPR044822">
    <property type="entry name" value="Myb_DNA-bind_4"/>
</dbReference>